<dbReference type="RefSeq" id="WP_309388388.1">
    <property type="nucleotide sequence ID" value="NZ_JADBEO010000002.1"/>
</dbReference>
<comment type="subcellular location">
    <subcellularLocation>
        <location evidence="1">Cytoplasm</location>
    </subcellularLocation>
</comment>
<evidence type="ECO:0000313" key="8">
    <source>
        <dbReference type="Proteomes" id="UP001181622"/>
    </source>
</evidence>
<accession>A0ABU1DB60</accession>
<protein>
    <submittedName>
        <fullName evidence="7">MarR family transcriptional regulator</fullName>
    </submittedName>
</protein>
<dbReference type="InterPro" id="IPR000835">
    <property type="entry name" value="HTH_MarR-typ"/>
</dbReference>
<dbReference type="PRINTS" id="PR00598">
    <property type="entry name" value="HTHMARR"/>
</dbReference>
<dbReference type="PANTHER" id="PTHR33164">
    <property type="entry name" value="TRANSCRIPTIONAL REGULATOR, MARR FAMILY"/>
    <property type="match status" value="1"/>
</dbReference>
<keyword evidence="8" id="KW-1185">Reference proteome</keyword>
<keyword evidence="2" id="KW-0963">Cytoplasm</keyword>
<reference evidence="7" key="1">
    <citation type="submission" date="2020-10" db="EMBL/GenBank/DDBJ databases">
        <authorList>
            <person name="Abbas A."/>
            <person name="Razzaq R."/>
            <person name="Waqas M."/>
            <person name="Abbas N."/>
            <person name="Nielsen T.K."/>
            <person name="Hansen L.H."/>
            <person name="Hussain S."/>
            <person name="Shahid M."/>
        </authorList>
    </citation>
    <scope>NUCLEOTIDE SEQUENCE</scope>
    <source>
        <strain evidence="7">S14</strain>
    </source>
</reference>
<dbReference type="InterPro" id="IPR039422">
    <property type="entry name" value="MarR/SlyA-like"/>
</dbReference>
<gene>
    <name evidence="7" type="ORF">IHQ68_01725</name>
</gene>
<dbReference type="PROSITE" id="PS50995">
    <property type="entry name" value="HTH_MARR_2"/>
    <property type="match status" value="1"/>
</dbReference>
<keyword evidence="4" id="KW-0238">DNA-binding</keyword>
<keyword evidence="5" id="KW-0804">Transcription</keyword>
<dbReference type="EMBL" id="JADBEO010000002">
    <property type="protein sequence ID" value="MDR4305341.1"/>
    <property type="molecule type" value="Genomic_DNA"/>
</dbReference>
<keyword evidence="3" id="KW-0805">Transcription regulation</keyword>
<evidence type="ECO:0000256" key="2">
    <source>
        <dbReference type="ARBA" id="ARBA00022490"/>
    </source>
</evidence>
<dbReference type="SUPFAM" id="SSF46785">
    <property type="entry name" value="Winged helix' DNA-binding domain"/>
    <property type="match status" value="1"/>
</dbReference>
<dbReference type="PANTHER" id="PTHR33164:SF5">
    <property type="entry name" value="ORGANIC HYDROPEROXIDE RESISTANCE TRANSCRIPTIONAL REGULATOR"/>
    <property type="match status" value="1"/>
</dbReference>
<sequence length="150" mass="16565">MAEDVALRLSDHLCFAVYSTALAINRLYKPALDELGLTYPQYLALVALWETDGLSVKEIADRLMLESSTLTPLLKRLEAAGLVKRKRSVEDERQVLVTLTEAGKQMRQRAACVPMSLLSASGASVAELRRLNGELRELRDALVERAPQAA</sequence>
<evidence type="ECO:0000313" key="7">
    <source>
        <dbReference type="EMBL" id="MDR4305341.1"/>
    </source>
</evidence>
<evidence type="ECO:0000256" key="3">
    <source>
        <dbReference type="ARBA" id="ARBA00023015"/>
    </source>
</evidence>
<organism evidence="7 8">
    <name type="scientific">Chelatococcus sambhunathii</name>
    <dbReference type="NCBI Taxonomy" id="363953"/>
    <lineage>
        <taxon>Bacteria</taxon>
        <taxon>Pseudomonadati</taxon>
        <taxon>Pseudomonadota</taxon>
        <taxon>Alphaproteobacteria</taxon>
        <taxon>Hyphomicrobiales</taxon>
        <taxon>Chelatococcaceae</taxon>
        <taxon>Chelatococcus</taxon>
    </lineage>
</organism>
<evidence type="ECO:0000256" key="5">
    <source>
        <dbReference type="ARBA" id="ARBA00023163"/>
    </source>
</evidence>
<feature type="domain" description="HTH marR-type" evidence="6">
    <location>
        <begin position="10"/>
        <end position="140"/>
    </location>
</feature>
<evidence type="ECO:0000256" key="4">
    <source>
        <dbReference type="ARBA" id="ARBA00023125"/>
    </source>
</evidence>
<dbReference type="InterPro" id="IPR055166">
    <property type="entry name" value="Transc_reg_Sar_Rot_HTH"/>
</dbReference>
<dbReference type="InterPro" id="IPR036390">
    <property type="entry name" value="WH_DNA-bd_sf"/>
</dbReference>
<dbReference type="Gene3D" id="1.10.10.10">
    <property type="entry name" value="Winged helix-like DNA-binding domain superfamily/Winged helix DNA-binding domain"/>
    <property type="match status" value="1"/>
</dbReference>
<proteinExistence type="predicted"/>
<comment type="caution">
    <text evidence="7">The sequence shown here is derived from an EMBL/GenBank/DDBJ whole genome shotgun (WGS) entry which is preliminary data.</text>
</comment>
<dbReference type="SMART" id="SM00347">
    <property type="entry name" value="HTH_MARR"/>
    <property type="match status" value="1"/>
</dbReference>
<name>A0ABU1DB60_9HYPH</name>
<dbReference type="Proteomes" id="UP001181622">
    <property type="component" value="Unassembled WGS sequence"/>
</dbReference>
<evidence type="ECO:0000259" key="6">
    <source>
        <dbReference type="PROSITE" id="PS50995"/>
    </source>
</evidence>
<dbReference type="Pfam" id="PF22381">
    <property type="entry name" value="Staph_reg_Sar_Rot"/>
    <property type="match status" value="1"/>
</dbReference>
<dbReference type="InterPro" id="IPR036388">
    <property type="entry name" value="WH-like_DNA-bd_sf"/>
</dbReference>
<evidence type="ECO:0000256" key="1">
    <source>
        <dbReference type="ARBA" id="ARBA00004496"/>
    </source>
</evidence>